<evidence type="ECO:0000259" key="1">
    <source>
        <dbReference type="PROSITE" id="PS50991"/>
    </source>
</evidence>
<dbReference type="GO" id="GO:0006094">
    <property type="term" value="P:gluconeogenesis"/>
    <property type="evidence" value="ECO:0007669"/>
    <property type="project" value="TreeGrafter"/>
</dbReference>
<dbReference type="PROSITE" id="PS50991">
    <property type="entry name" value="PYR_CT"/>
    <property type="match status" value="1"/>
</dbReference>
<organism evidence="2 3">
    <name type="scientific">Desulfarculus baarsii (strain ATCC 33931 / DSM 2075 / LMG 7858 / VKM B-1802 / 2st14)</name>
    <dbReference type="NCBI Taxonomy" id="644282"/>
    <lineage>
        <taxon>Bacteria</taxon>
        <taxon>Pseudomonadati</taxon>
        <taxon>Thermodesulfobacteriota</taxon>
        <taxon>Desulfarculia</taxon>
        <taxon>Desulfarculales</taxon>
        <taxon>Desulfarculaceae</taxon>
        <taxon>Desulfarculus</taxon>
    </lineage>
</organism>
<dbReference type="STRING" id="644282.Deba_1368"/>
<dbReference type="OrthoDB" id="9769961at2"/>
<dbReference type="RefSeq" id="WP_013258189.1">
    <property type="nucleotide sequence ID" value="NC_014365.1"/>
</dbReference>
<dbReference type="SUPFAM" id="SSF51569">
    <property type="entry name" value="Aldolase"/>
    <property type="match status" value="1"/>
</dbReference>
<dbReference type="Pfam" id="PF02436">
    <property type="entry name" value="PYC_OADA"/>
    <property type="match status" value="1"/>
</dbReference>
<dbReference type="InterPro" id="IPR003379">
    <property type="entry name" value="Carboxylase_cons_dom"/>
</dbReference>
<sequence>MSDTLDWGGNPTPLKVQDLTLRDGTQSLFATRMRTEDMIPIAEQMDECGFWAMEVWGGATFDAMSRFLGEDPWERPRTLRKYAKKTPFAMLLRGQNLVGYRNYADDVARKFVDLSCEAGVNVFRTFDALNDYRNFEVVVERIKANGQHFQGTICYSLTERFMGGEVFNLDYYLDKARQLVAMEADSICVKDMAGILAPYDAYTLVRALKQAVDVPIHLHSHYTSGMASMTMLKAAEAGVDIIDTCLAPFALRTSHPAIEPILVTLENTPRDTGLSLRKLLAINEHLEKIAPKYRDFMSSTTMAQIDTGVLVHQVPGGMISNLVNQLKENKALHRLPEVYKEVAVTRKELGTPPLVTPTSQIVGVQAVLNVLFGKYKLVTNETKGLVWGLYGKTPTPVDPEVRAKVLKGYARGTEPFDGRPADVLEPEMDQAKERVKDIPGADDFDVMTSAIYDVTGTQFVKIKHGLLPMPANMKGKSLDDIAEEDKLMAECAKEVKQKLAKK</sequence>
<dbReference type="CDD" id="cd07937">
    <property type="entry name" value="DRE_TIM_PC_TC_5S"/>
    <property type="match status" value="1"/>
</dbReference>
<dbReference type="eggNOG" id="COG5016">
    <property type="taxonomic scope" value="Bacteria"/>
</dbReference>
<evidence type="ECO:0000313" key="3">
    <source>
        <dbReference type="Proteomes" id="UP000009047"/>
    </source>
</evidence>
<accession>E1QGP3</accession>
<dbReference type="Proteomes" id="UP000009047">
    <property type="component" value="Chromosome"/>
</dbReference>
<dbReference type="GO" id="GO:0004736">
    <property type="term" value="F:pyruvate carboxylase activity"/>
    <property type="evidence" value="ECO:0007669"/>
    <property type="project" value="TreeGrafter"/>
</dbReference>
<dbReference type="Gene3D" id="3.20.20.70">
    <property type="entry name" value="Aldolase class I"/>
    <property type="match status" value="1"/>
</dbReference>
<dbReference type="SUPFAM" id="SSF89000">
    <property type="entry name" value="post-HMGL domain-like"/>
    <property type="match status" value="1"/>
</dbReference>
<dbReference type="InterPro" id="IPR013785">
    <property type="entry name" value="Aldolase_TIM"/>
</dbReference>
<evidence type="ECO:0000313" key="2">
    <source>
        <dbReference type="EMBL" id="ADK84736.1"/>
    </source>
</evidence>
<dbReference type="InterPro" id="IPR055268">
    <property type="entry name" value="PCB-like"/>
</dbReference>
<feature type="domain" description="Pyruvate carboxyltransferase" evidence="1">
    <location>
        <begin position="14"/>
        <end position="280"/>
    </location>
</feature>
<protein>
    <submittedName>
        <fullName evidence="2">Conserved carboxylase region</fullName>
    </submittedName>
</protein>
<dbReference type="Pfam" id="PF00682">
    <property type="entry name" value="HMGL-like"/>
    <property type="match status" value="1"/>
</dbReference>
<reference evidence="2 3" key="1">
    <citation type="journal article" date="2010" name="Stand. Genomic Sci.">
        <title>Complete genome sequence of Desulfarculus baarsii type strain (2st14).</title>
        <authorList>
            <person name="Sun H."/>
            <person name="Spring S."/>
            <person name="Lapidus A."/>
            <person name="Davenport K."/>
            <person name="Del Rio T.G."/>
            <person name="Tice H."/>
            <person name="Nolan M."/>
            <person name="Copeland A."/>
            <person name="Cheng J.F."/>
            <person name="Lucas S."/>
            <person name="Tapia R."/>
            <person name="Goodwin L."/>
            <person name="Pitluck S."/>
            <person name="Ivanova N."/>
            <person name="Pagani I."/>
            <person name="Mavromatis K."/>
            <person name="Ovchinnikova G."/>
            <person name="Pati A."/>
            <person name="Chen A."/>
            <person name="Palaniappan K."/>
            <person name="Hauser L."/>
            <person name="Chang Y.J."/>
            <person name="Jeffries C.D."/>
            <person name="Detter J.C."/>
            <person name="Han C."/>
            <person name="Rohde M."/>
            <person name="Brambilla E."/>
            <person name="Goker M."/>
            <person name="Woyke T."/>
            <person name="Bristow J."/>
            <person name="Eisen J.A."/>
            <person name="Markowitz V."/>
            <person name="Hugenholtz P."/>
            <person name="Kyrpides N.C."/>
            <person name="Klenk H.P."/>
            <person name="Land M."/>
        </authorList>
    </citation>
    <scope>NUCLEOTIDE SEQUENCE [LARGE SCALE GENOMIC DNA]</scope>
    <source>
        <strain evidence="3">ATCC 33931 / DSM 2075 / LMG 7858 / VKM B-1802 / 2st14</strain>
    </source>
</reference>
<name>E1QGP3_DESB2</name>
<proteinExistence type="predicted"/>
<keyword evidence="3" id="KW-1185">Reference proteome</keyword>
<dbReference type="HOGENOM" id="CLU_000395_4_2_7"/>
<dbReference type="AlphaFoldDB" id="E1QGP3"/>
<dbReference type="KEGG" id="dbr:Deba_1368"/>
<dbReference type="GO" id="GO:0005737">
    <property type="term" value="C:cytoplasm"/>
    <property type="evidence" value="ECO:0007669"/>
    <property type="project" value="TreeGrafter"/>
</dbReference>
<dbReference type="PANTHER" id="PTHR43778:SF2">
    <property type="entry name" value="PYRUVATE CARBOXYLASE, MITOCHONDRIAL"/>
    <property type="match status" value="1"/>
</dbReference>
<dbReference type="InterPro" id="IPR000891">
    <property type="entry name" value="PYR_CT"/>
</dbReference>
<dbReference type="NCBIfam" id="NF006761">
    <property type="entry name" value="PRK09282.1"/>
    <property type="match status" value="1"/>
</dbReference>
<dbReference type="EMBL" id="CP002085">
    <property type="protein sequence ID" value="ADK84736.1"/>
    <property type="molecule type" value="Genomic_DNA"/>
</dbReference>
<gene>
    <name evidence="2" type="ordered locus">Deba_1368</name>
</gene>
<dbReference type="PANTHER" id="PTHR43778">
    <property type="entry name" value="PYRUVATE CARBOXYLASE"/>
    <property type="match status" value="1"/>
</dbReference>